<protein>
    <submittedName>
        <fullName evidence="2">Uncharacterized protein</fullName>
    </submittedName>
</protein>
<organism evidence="2 3">
    <name type="scientific">Pelagomonas calceolata</name>
    <dbReference type="NCBI Taxonomy" id="35677"/>
    <lineage>
        <taxon>Eukaryota</taxon>
        <taxon>Sar</taxon>
        <taxon>Stramenopiles</taxon>
        <taxon>Ochrophyta</taxon>
        <taxon>Pelagophyceae</taxon>
        <taxon>Pelagomonadales</taxon>
        <taxon>Pelagomonadaceae</taxon>
        <taxon>Pelagomonas</taxon>
    </lineage>
</organism>
<name>A0A8J2SNZ2_9STRA</name>
<evidence type="ECO:0000313" key="2">
    <source>
        <dbReference type="EMBL" id="CAH0376088.1"/>
    </source>
</evidence>
<reference evidence="2" key="1">
    <citation type="submission" date="2021-11" db="EMBL/GenBank/DDBJ databases">
        <authorList>
            <consortium name="Genoscope - CEA"/>
            <person name="William W."/>
        </authorList>
    </citation>
    <scope>NUCLEOTIDE SEQUENCE</scope>
</reference>
<dbReference type="AlphaFoldDB" id="A0A8J2SNZ2"/>
<dbReference type="Proteomes" id="UP000789595">
    <property type="component" value="Unassembled WGS sequence"/>
</dbReference>
<gene>
    <name evidence="2" type="ORF">PECAL_5P06430</name>
</gene>
<keyword evidence="3" id="KW-1185">Reference proteome</keyword>
<accession>A0A8J2SNZ2</accession>
<comment type="caution">
    <text evidence="2">The sequence shown here is derived from an EMBL/GenBank/DDBJ whole genome shotgun (WGS) entry which is preliminary data.</text>
</comment>
<feature type="region of interest" description="Disordered" evidence="1">
    <location>
        <begin position="82"/>
        <end position="116"/>
    </location>
</feature>
<feature type="compositionally biased region" description="Pro residues" evidence="1">
    <location>
        <begin position="88"/>
        <end position="97"/>
    </location>
</feature>
<sequence length="534" mass="59294">MAQIEVTGLAEVLSDHENRIAAAQAWCVQQNIRSIDELKSRGDAAEDAFIVAAFSSHRVGPVDAAGRVSFTGNFLDERKIKQRIREYQPPPPPPTRSPPLWATTEPKPAPYEDNARSLLGDGHAARCLRLRQTLPRLEMPCVRAATATIGVLLYRARVRERGIRRLIYAFAFAVPTDEERRAEAARDAKFVEDYGGTIGTVSTGPDPPMRRGALAAAVAEALAGPPGMTKVAREMTSLADSPEAYDLYIFADEGFETVEFRTLLQFEAAFPAIVGCETLTIRSKFARQTSICVGGRVRHIREAGGSFESDEAFFTGELALLPIEHTFAAPRRSSSGRGYFAVADLARGLNVLPESWRQLGRVRGLVAWDAGDDGNLSLGRFESPNASCPIDFGTCTLMVDWASAEFSLDGDRGVLDVEWLLVCDGMFNVMSSQPEPRDCFGQGASLAEMDPVEPRRDLRWSHDDENYSILEKWCGDVIYREKDVDDLPLHRLRRTVIDAERWLNPGIFRDCPDYLPYYVYDPRLGCLLVALREQ</sequence>
<evidence type="ECO:0000313" key="3">
    <source>
        <dbReference type="Proteomes" id="UP000789595"/>
    </source>
</evidence>
<proteinExistence type="predicted"/>
<dbReference type="EMBL" id="CAKKNE010000005">
    <property type="protein sequence ID" value="CAH0376088.1"/>
    <property type="molecule type" value="Genomic_DNA"/>
</dbReference>
<evidence type="ECO:0000256" key="1">
    <source>
        <dbReference type="SAM" id="MobiDB-lite"/>
    </source>
</evidence>